<accession>A0A2R8AJ29</accession>
<reference evidence="3 4" key="1">
    <citation type="submission" date="2018-03" db="EMBL/GenBank/DDBJ databases">
        <authorList>
            <person name="Keele B.F."/>
        </authorList>
    </citation>
    <scope>NUCLEOTIDE SEQUENCE [LARGE SCALE GENOMIC DNA]</scope>
    <source>
        <strain evidence="3 4">CECT 8811</strain>
    </source>
</reference>
<keyword evidence="1" id="KW-0812">Transmembrane</keyword>
<dbReference type="EMBL" id="OMOI01000001">
    <property type="protein sequence ID" value="SPF75884.1"/>
    <property type="molecule type" value="Genomic_DNA"/>
</dbReference>
<dbReference type="RefSeq" id="WP_108855947.1">
    <property type="nucleotide sequence ID" value="NZ_OMOI01000001.1"/>
</dbReference>
<organism evidence="3 4">
    <name type="scientific">Aliiroseovarius pelagivivens</name>
    <dbReference type="NCBI Taxonomy" id="1639690"/>
    <lineage>
        <taxon>Bacteria</taxon>
        <taxon>Pseudomonadati</taxon>
        <taxon>Pseudomonadota</taxon>
        <taxon>Alphaproteobacteria</taxon>
        <taxon>Rhodobacterales</taxon>
        <taxon>Paracoccaceae</taxon>
        <taxon>Aliiroseovarius</taxon>
    </lineage>
</organism>
<dbReference type="Gene3D" id="1.20.120.1220">
    <property type="match status" value="1"/>
</dbReference>
<proteinExistence type="predicted"/>
<dbReference type="Proteomes" id="UP000244911">
    <property type="component" value="Unassembled WGS sequence"/>
</dbReference>
<gene>
    <name evidence="3" type="ORF">ALP8811_00878</name>
</gene>
<sequence>MDITLTQWAAMLFLPLALPVSAWVMWSDLSRMKIPNKAVMVMLIGFAVLGFFALDLTEYLWRWSHFAVILVAGFLMNMARMLGAGDAKFAAAVAPFVALQDTILVLIIFAAMIVVGFTAHRILRRIKPLRELTPDWESWSRRDYPMGLSICLTFLTYLICGVLYGT</sequence>
<evidence type="ECO:0000259" key="2">
    <source>
        <dbReference type="Pfam" id="PF01478"/>
    </source>
</evidence>
<protein>
    <recommendedName>
        <fullName evidence="2">Prepilin type IV endopeptidase peptidase domain-containing protein</fullName>
    </recommendedName>
</protein>
<feature type="domain" description="Prepilin type IV endopeptidase peptidase" evidence="2">
    <location>
        <begin position="20"/>
        <end position="113"/>
    </location>
</feature>
<keyword evidence="4" id="KW-1185">Reference proteome</keyword>
<keyword evidence="1" id="KW-0472">Membrane</keyword>
<dbReference type="OrthoDB" id="7709484at2"/>
<dbReference type="Pfam" id="PF01478">
    <property type="entry name" value="Peptidase_A24"/>
    <property type="match status" value="1"/>
</dbReference>
<evidence type="ECO:0000313" key="3">
    <source>
        <dbReference type="EMBL" id="SPF75884.1"/>
    </source>
</evidence>
<feature type="transmembrane region" description="Helical" evidence="1">
    <location>
        <begin position="144"/>
        <end position="164"/>
    </location>
</feature>
<feature type="transmembrane region" description="Helical" evidence="1">
    <location>
        <begin position="38"/>
        <end position="56"/>
    </location>
</feature>
<dbReference type="GO" id="GO:0004190">
    <property type="term" value="F:aspartic-type endopeptidase activity"/>
    <property type="evidence" value="ECO:0007669"/>
    <property type="project" value="InterPro"/>
</dbReference>
<keyword evidence="1" id="KW-1133">Transmembrane helix</keyword>
<evidence type="ECO:0000313" key="4">
    <source>
        <dbReference type="Proteomes" id="UP000244911"/>
    </source>
</evidence>
<name>A0A2R8AJ29_9RHOB</name>
<dbReference type="GO" id="GO:0016020">
    <property type="term" value="C:membrane"/>
    <property type="evidence" value="ECO:0007669"/>
    <property type="project" value="InterPro"/>
</dbReference>
<dbReference type="InterPro" id="IPR000045">
    <property type="entry name" value="Prepilin_IV_endopep_pep"/>
</dbReference>
<evidence type="ECO:0000256" key="1">
    <source>
        <dbReference type="SAM" id="Phobius"/>
    </source>
</evidence>
<feature type="transmembrane region" description="Helical" evidence="1">
    <location>
        <begin position="103"/>
        <end position="123"/>
    </location>
</feature>
<feature type="transmembrane region" description="Helical" evidence="1">
    <location>
        <begin position="63"/>
        <end position="83"/>
    </location>
</feature>
<dbReference type="AlphaFoldDB" id="A0A2R8AJ29"/>